<accession>A0A314YVA0</accession>
<feature type="compositionally biased region" description="Polar residues" evidence="1">
    <location>
        <begin position="43"/>
        <end position="56"/>
    </location>
</feature>
<keyword evidence="3" id="KW-1185">Reference proteome</keyword>
<reference evidence="2 3" key="1">
    <citation type="submission" date="2018-02" db="EMBL/GenBank/DDBJ databases">
        <title>Draft genome of wild Prunus yedoensis var. nudiflora.</title>
        <authorList>
            <person name="Baek S."/>
            <person name="Kim J.-H."/>
            <person name="Choi K."/>
            <person name="Kim G.-B."/>
            <person name="Cho A."/>
            <person name="Jang H."/>
            <person name="Shin C.-H."/>
            <person name="Yu H.-J."/>
            <person name="Mun J.-H."/>
        </authorList>
    </citation>
    <scope>NUCLEOTIDE SEQUENCE [LARGE SCALE GENOMIC DNA]</scope>
    <source>
        <strain evidence="3">cv. Jeju island</strain>
        <tissue evidence="2">Leaf</tissue>
    </source>
</reference>
<gene>
    <name evidence="2" type="ORF">Pyn_05152</name>
</gene>
<comment type="caution">
    <text evidence="2">The sequence shown here is derived from an EMBL/GenBank/DDBJ whole genome shotgun (WGS) entry which is preliminary data.</text>
</comment>
<organism evidence="2 3">
    <name type="scientific">Prunus yedoensis var. nudiflora</name>
    <dbReference type="NCBI Taxonomy" id="2094558"/>
    <lineage>
        <taxon>Eukaryota</taxon>
        <taxon>Viridiplantae</taxon>
        <taxon>Streptophyta</taxon>
        <taxon>Embryophyta</taxon>
        <taxon>Tracheophyta</taxon>
        <taxon>Spermatophyta</taxon>
        <taxon>Magnoliopsida</taxon>
        <taxon>eudicotyledons</taxon>
        <taxon>Gunneridae</taxon>
        <taxon>Pentapetalae</taxon>
        <taxon>rosids</taxon>
        <taxon>fabids</taxon>
        <taxon>Rosales</taxon>
        <taxon>Rosaceae</taxon>
        <taxon>Amygdaloideae</taxon>
        <taxon>Amygdaleae</taxon>
        <taxon>Prunus</taxon>
    </lineage>
</organism>
<protein>
    <submittedName>
        <fullName evidence="2">Uncharacterized protein</fullName>
    </submittedName>
</protein>
<sequence length="62" mass="7200">MRTNQEDRSRHKICPNLELINKQNPGYPETDFALGTDSDQKEMNPTQEQVENSTINDGYEEE</sequence>
<evidence type="ECO:0000256" key="1">
    <source>
        <dbReference type="SAM" id="MobiDB-lite"/>
    </source>
</evidence>
<proteinExistence type="predicted"/>
<name>A0A314YVA0_PRUYE</name>
<dbReference type="AlphaFoldDB" id="A0A314YVA0"/>
<dbReference type="EMBL" id="PJQY01000528">
    <property type="protein sequence ID" value="PQQ10259.1"/>
    <property type="molecule type" value="Genomic_DNA"/>
</dbReference>
<evidence type="ECO:0000313" key="2">
    <source>
        <dbReference type="EMBL" id="PQQ10259.1"/>
    </source>
</evidence>
<dbReference type="Proteomes" id="UP000250321">
    <property type="component" value="Unassembled WGS sequence"/>
</dbReference>
<feature type="region of interest" description="Disordered" evidence="1">
    <location>
        <begin position="20"/>
        <end position="62"/>
    </location>
</feature>
<evidence type="ECO:0000313" key="3">
    <source>
        <dbReference type="Proteomes" id="UP000250321"/>
    </source>
</evidence>